<dbReference type="EMBL" id="AP005591">
    <property type="protein sequence ID" value="BAD17393.1"/>
    <property type="molecule type" value="Genomic_DNA"/>
</dbReference>
<evidence type="ECO:0000256" key="1">
    <source>
        <dbReference type="SAM" id="MobiDB-lite"/>
    </source>
</evidence>
<sequence length="142" mass="15932">MILAMQELHLLASFGDASMEDTGGANKRRTPEQSGQKKVGRVQLALLEYGQGTEEVRKELNEPHQKGRALKRFKKVTMEGTVLDDLEAISPGAASKLAGPMTGSRWSNELLILELSWYRERYDSSRFMCLGPRGWFLVSVFV</sequence>
<name>Q6YYU1_ORYSJ</name>
<proteinExistence type="predicted"/>
<evidence type="ECO:0000313" key="2">
    <source>
        <dbReference type="EMBL" id="BAD17393.1"/>
    </source>
</evidence>
<evidence type="ECO:0000313" key="3">
    <source>
        <dbReference type="Proteomes" id="UP000000763"/>
    </source>
</evidence>
<feature type="region of interest" description="Disordered" evidence="1">
    <location>
        <begin position="17"/>
        <end position="39"/>
    </location>
</feature>
<organism evidence="2 3">
    <name type="scientific">Oryza sativa subsp. japonica</name>
    <name type="common">Rice</name>
    <dbReference type="NCBI Taxonomy" id="39947"/>
    <lineage>
        <taxon>Eukaryota</taxon>
        <taxon>Viridiplantae</taxon>
        <taxon>Streptophyta</taxon>
        <taxon>Embryophyta</taxon>
        <taxon>Tracheophyta</taxon>
        <taxon>Spermatophyta</taxon>
        <taxon>Magnoliopsida</taxon>
        <taxon>Liliopsida</taxon>
        <taxon>Poales</taxon>
        <taxon>Poaceae</taxon>
        <taxon>BOP clade</taxon>
        <taxon>Oryzoideae</taxon>
        <taxon>Oryzeae</taxon>
        <taxon>Oryzinae</taxon>
        <taxon>Oryza</taxon>
        <taxon>Oryza sativa</taxon>
    </lineage>
</organism>
<reference evidence="3" key="1">
    <citation type="journal article" date="2005" name="Nature">
        <title>The map-based sequence of the rice genome.</title>
        <authorList>
            <consortium name="International rice genome sequencing project (IRGSP)"/>
            <person name="Matsumoto T."/>
            <person name="Wu J."/>
            <person name="Kanamori H."/>
            <person name="Katayose Y."/>
            <person name="Fujisawa M."/>
            <person name="Namiki N."/>
            <person name="Mizuno H."/>
            <person name="Yamamoto K."/>
            <person name="Antonio B.A."/>
            <person name="Baba T."/>
            <person name="Sakata K."/>
            <person name="Nagamura Y."/>
            <person name="Aoki H."/>
            <person name="Arikawa K."/>
            <person name="Arita K."/>
            <person name="Bito T."/>
            <person name="Chiden Y."/>
            <person name="Fujitsuka N."/>
            <person name="Fukunaka R."/>
            <person name="Hamada M."/>
            <person name="Harada C."/>
            <person name="Hayashi A."/>
            <person name="Hijishita S."/>
            <person name="Honda M."/>
            <person name="Hosokawa S."/>
            <person name="Ichikawa Y."/>
            <person name="Idonuma A."/>
            <person name="Iijima M."/>
            <person name="Ikeda M."/>
            <person name="Ikeno M."/>
            <person name="Ito K."/>
            <person name="Ito S."/>
            <person name="Ito T."/>
            <person name="Ito Y."/>
            <person name="Ito Y."/>
            <person name="Iwabuchi A."/>
            <person name="Kamiya K."/>
            <person name="Karasawa W."/>
            <person name="Kurita K."/>
            <person name="Katagiri S."/>
            <person name="Kikuta A."/>
            <person name="Kobayashi H."/>
            <person name="Kobayashi N."/>
            <person name="Machita K."/>
            <person name="Maehara T."/>
            <person name="Masukawa M."/>
            <person name="Mizubayashi T."/>
            <person name="Mukai Y."/>
            <person name="Nagasaki H."/>
            <person name="Nagata Y."/>
            <person name="Naito S."/>
            <person name="Nakashima M."/>
            <person name="Nakama Y."/>
            <person name="Nakamichi Y."/>
            <person name="Nakamura M."/>
            <person name="Meguro A."/>
            <person name="Negishi M."/>
            <person name="Ohta I."/>
            <person name="Ohta T."/>
            <person name="Okamoto M."/>
            <person name="Ono N."/>
            <person name="Saji S."/>
            <person name="Sakaguchi M."/>
            <person name="Sakai K."/>
            <person name="Shibata M."/>
            <person name="Shimokawa T."/>
            <person name="Song J."/>
            <person name="Takazaki Y."/>
            <person name="Terasawa K."/>
            <person name="Tsugane M."/>
            <person name="Tsuji K."/>
            <person name="Ueda S."/>
            <person name="Waki K."/>
            <person name="Yamagata H."/>
            <person name="Yamamoto M."/>
            <person name="Yamamoto S."/>
            <person name="Yamane H."/>
            <person name="Yoshiki S."/>
            <person name="Yoshihara R."/>
            <person name="Yukawa K."/>
            <person name="Zhong H."/>
            <person name="Yano M."/>
            <person name="Yuan Q."/>
            <person name="Ouyang S."/>
            <person name="Liu J."/>
            <person name="Jones K.M."/>
            <person name="Gansberger K."/>
            <person name="Moffat K."/>
            <person name="Hill J."/>
            <person name="Bera J."/>
            <person name="Fadrosh D."/>
            <person name="Jin S."/>
            <person name="Johri S."/>
            <person name="Kim M."/>
            <person name="Overton L."/>
            <person name="Reardon M."/>
            <person name="Tsitrin T."/>
            <person name="Vuong H."/>
            <person name="Weaver B."/>
            <person name="Ciecko A."/>
            <person name="Tallon L."/>
            <person name="Jackson J."/>
            <person name="Pai G."/>
            <person name="Aken S.V."/>
            <person name="Utterback T."/>
            <person name="Reidmuller S."/>
            <person name="Feldblyum T."/>
            <person name="Hsiao J."/>
            <person name="Zismann V."/>
            <person name="Iobst S."/>
            <person name="de Vazeille A.R."/>
            <person name="Buell C.R."/>
            <person name="Ying K."/>
            <person name="Li Y."/>
            <person name="Lu T."/>
            <person name="Huang Y."/>
            <person name="Zhao Q."/>
            <person name="Feng Q."/>
            <person name="Zhang L."/>
            <person name="Zhu J."/>
            <person name="Weng Q."/>
            <person name="Mu J."/>
            <person name="Lu Y."/>
            <person name="Fan D."/>
            <person name="Liu Y."/>
            <person name="Guan J."/>
            <person name="Zhang Y."/>
            <person name="Yu S."/>
            <person name="Liu X."/>
            <person name="Zhang Y."/>
            <person name="Hong G."/>
            <person name="Han B."/>
            <person name="Choisne N."/>
            <person name="Demange N."/>
            <person name="Orjeda G."/>
            <person name="Samain S."/>
            <person name="Cattolico L."/>
            <person name="Pelletier E."/>
            <person name="Couloux A."/>
            <person name="Segurens B."/>
            <person name="Wincker P."/>
            <person name="D'Hont A."/>
            <person name="Scarpelli C."/>
            <person name="Weissenbach J."/>
            <person name="Salanoubat M."/>
            <person name="Quetier F."/>
            <person name="Yu Y."/>
            <person name="Kim H.R."/>
            <person name="Rambo T."/>
            <person name="Currie J."/>
            <person name="Collura K."/>
            <person name="Luo M."/>
            <person name="Yang T."/>
            <person name="Ammiraju J.S.S."/>
            <person name="Engler F."/>
            <person name="Soderlund C."/>
            <person name="Wing R.A."/>
            <person name="Palmer L.E."/>
            <person name="de la Bastide M."/>
            <person name="Spiegel L."/>
            <person name="Nascimento L."/>
            <person name="Zutavern T."/>
            <person name="O'Shaughnessy A."/>
            <person name="Dike S."/>
            <person name="Dedhia N."/>
            <person name="Preston R."/>
            <person name="Balija V."/>
            <person name="McCombie W.R."/>
            <person name="Chow T."/>
            <person name="Chen H."/>
            <person name="Chung M."/>
            <person name="Chen C."/>
            <person name="Shaw J."/>
            <person name="Wu H."/>
            <person name="Hsiao K."/>
            <person name="Chao Y."/>
            <person name="Chu M."/>
            <person name="Cheng C."/>
            <person name="Hour A."/>
            <person name="Lee P."/>
            <person name="Lin S."/>
            <person name="Lin Y."/>
            <person name="Liou J."/>
            <person name="Liu S."/>
            <person name="Hsing Y."/>
            <person name="Raghuvanshi S."/>
            <person name="Mohanty A."/>
            <person name="Bharti A.K."/>
            <person name="Gaur A."/>
            <person name="Gupta V."/>
            <person name="Kumar D."/>
            <person name="Ravi V."/>
            <person name="Vij S."/>
            <person name="Kapur A."/>
            <person name="Khurana P."/>
            <person name="Khurana P."/>
            <person name="Khurana J.P."/>
            <person name="Tyagi A.K."/>
            <person name="Gaikwad K."/>
            <person name="Singh A."/>
            <person name="Dalal V."/>
            <person name="Srivastava S."/>
            <person name="Dixit A."/>
            <person name="Pal A.K."/>
            <person name="Ghazi I.A."/>
            <person name="Yadav M."/>
            <person name="Pandit A."/>
            <person name="Bhargava A."/>
            <person name="Sureshbabu K."/>
            <person name="Batra K."/>
            <person name="Sharma T.R."/>
            <person name="Mohapatra T."/>
            <person name="Singh N.K."/>
            <person name="Messing J."/>
            <person name="Nelson A.B."/>
            <person name="Fuks G."/>
            <person name="Kavchok S."/>
            <person name="Keizer G."/>
            <person name="Linton E."/>
            <person name="Llaca V."/>
            <person name="Song R."/>
            <person name="Tanyolac B."/>
            <person name="Young S."/>
            <person name="Ho-Il K."/>
            <person name="Hahn J.H."/>
            <person name="Sangsakoo G."/>
            <person name="Vanavichit A."/>
            <person name="de Mattos Luiz.A.T."/>
            <person name="Zimmer P.D."/>
            <person name="Malone G."/>
            <person name="Dellagostin O."/>
            <person name="de Oliveira A.C."/>
            <person name="Bevan M."/>
            <person name="Bancroft I."/>
            <person name="Minx P."/>
            <person name="Cordum H."/>
            <person name="Wilson R."/>
            <person name="Cheng Z."/>
            <person name="Jin W."/>
            <person name="Jiang J."/>
            <person name="Leong S.A."/>
            <person name="Iwama H."/>
            <person name="Gojobori T."/>
            <person name="Itoh T."/>
            <person name="Niimura Y."/>
            <person name="Fujii Y."/>
            <person name="Habara T."/>
            <person name="Sakai H."/>
            <person name="Sato Y."/>
            <person name="Wilson G."/>
            <person name="Kumar K."/>
            <person name="McCouch S."/>
            <person name="Juretic N."/>
            <person name="Hoen D."/>
            <person name="Wright S."/>
            <person name="Bruskiewich R."/>
            <person name="Bureau T."/>
            <person name="Miyao A."/>
            <person name="Hirochika H."/>
            <person name="Nishikawa T."/>
            <person name="Kadowaki K."/>
            <person name="Sugiura M."/>
            <person name="Burr B."/>
            <person name="Sasaki T."/>
        </authorList>
    </citation>
    <scope>NUCLEOTIDE SEQUENCE [LARGE SCALE GENOMIC DNA]</scope>
    <source>
        <strain evidence="3">cv. Nipponbare</strain>
    </source>
</reference>
<reference evidence="3" key="2">
    <citation type="journal article" date="2008" name="Nucleic Acids Res.">
        <title>The rice annotation project database (RAP-DB): 2008 update.</title>
        <authorList>
            <consortium name="The rice annotation project (RAP)"/>
        </authorList>
    </citation>
    <scope>GENOME REANNOTATION</scope>
    <source>
        <strain evidence="3">cv. Nipponbare</strain>
    </source>
</reference>
<gene>
    <name evidence="2" type="primary">P0584E12.19</name>
</gene>
<dbReference type="Proteomes" id="UP000000763">
    <property type="component" value="Chromosome 9"/>
</dbReference>
<accession>Q6YYU1</accession>
<protein>
    <submittedName>
        <fullName evidence="2">Uncharacterized protein</fullName>
    </submittedName>
</protein>
<dbReference type="AlphaFoldDB" id="Q6YYU1"/>